<proteinExistence type="predicted"/>
<evidence type="ECO:0000313" key="2">
    <source>
        <dbReference type="EMBL" id="SHF32396.1"/>
    </source>
</evidence>
<protein>
    <submittedName>
        <fullName evidence="2">Probable sporulation protein, polysaccharide deacetylase family</fullName>
    </submittedName>
</protein>
<dbReference type="GO" id="GO:0016020">
    <property type="term" value="C:membrane"/>
    <property type="evidence" value="ECO:0007669"/>
    <property type="project" value="TreeGrafter"/>
</dbReference>
<dbReference type="InterPro" id="IPR002509">
    <property type="entry name" value="NODB_dom"/>
</dbReference>
<dbReference type="Proteomes" id="UP000184476">
    <property type="component" value="Unassembled WGS sequence"/>
</dbReference>
<gene>
    <name evidence="2" type="ORF">SAMN05444392_11540</name>
</gene>
<dbReference type="Pfam" id="PF01522">
    <property type="entry name" value="Polysacc_deac_1"/>
    <property type="match status" value="1"/>
</dbReference>
<dbReference type="PROSITE" id="PS51677">
    <property type="entry name" value="NODB"/>
    <property type="match status" value="1"/>
</dbReference>
<keyword evidence="3" id="KW-1185">Reference proteome</keyword>
<evidence type="ECO:0000259" key="1">
    <source>
        <dbReference type="PROSITE" id="PS51677"/>
    </source>
</evidence>
<dbReference type="STRING" id="112248.SAMN05444392_11540"/>
<dbReference type="InterPro" id="IPR011330">
    <property type="entry name" value="Glyco_hydro/deAcase_b/a-brl"/>
</dbReference>
<dbReference type="PANTHER" id="PTHR10587">
    <property type="entry name" value="GLYCOSYL TRANSFERASE-RELATED"/>
    <property type="match status" value="1"/>
</dbReference>
<evidence type="ECO:0000313" key="3">
    <source>
        <dbReference type="Proteomes" id="UP000184476"/>
    </source>
</evidence>
<dbReference type="Gene3D" id="3.20.20.370">
    <property type="entry name" value="Glycoside hydrolase/deacetylase"/>
    <property type="match status" value="1"/>
</dbReference>
<dbReference type="CDD" id="cd10950">
    <property type="entry name" value="CE4_BsYlxY_like"/>
    <property type="match status" value="1"/>
</dbReference>
<dbReference type="InterPro" id="IPR050248">
    <property type="entry name" value="Polysacc_deacetylase_ArnD"/>
</dbReference>
<reference evidence="2 3" key="1">
    <citation type="submission" date="2016-11" db="EMBL/GenBank/DDBJ databases">
        <authorList>
            <person name="Jaros S."/>
            <person name="Januszkiewicz K."/>
            <person name="Wedrychowicz H."/>
        </authorList>
    </citation>
    <scope>NUCLEOTIDE SEQUENCE [LARGE SCALE GENOMIC DNA]</scope>
    <source>
        <strain evidence="2 3">DSM 44666</strain>
    </source>
</reference>
<organism evidence="2 3">
    <name type="scientific">Seinonella peptonophila</name>
    <dbReference type="NCBI Taxonomy" id="112248"/>
    <lineage>
        <taxon>Bacteria</taxon>
        <taxon>Bacillati</taxon>
        <taxon>Bacillota</taxon>
        <taxon>Bacilli</taxon>
        <taxon>Bacillales</taxon>
        <taxon>Thermoactinomycetaceae</taxon>
        <taxon>Seinonella</taxon>
    </lineage>
</organism>
<dbReference type="SUPFAM" id="SSF88713">
    <property type="entry name" value="Glycoside hydrolase/deacetylase"/>
    <property type="match status" value="1"/>
</dbReference>
<accession>A0A1M5AQF8</accession>
<sequence>MNFLLRIFGLGLTVVFVFYIAESDTINDYITYVKAGKVESVFWQDQGDKDLRAAIHAGAKKKNRPAIDARIDPVWKLIPGYNGIQVDENKTFQKTWRKNNHKKIEWVYREIKPKITINHFQQVPIYRGNEQKRSVALMINVAWGTEFLPQMLEILEKEHVKATFFLDGSWLSKHQADAKKILQAGHELGNHAYSHPLMSQISEARMETEIAKTEKLLGQCCKQRSRWFAPPAGDFNQTVVDVAESHQMKTVLWTVDTVDWRRSTSVSDMTRKIDEKVSNGSLILTHPTNRTVEAFPKLIQIIKKKGLKLERVSDVLSSNR</sequence>
<name>A0A1M5AQF8_9BACL</name>
<feature type="domain" description="NodB homology" evidence="1">
    <location>
        <begin position="133"/>
        <end position="310"/>
    </location>
</feature>
<dbReference type="GO" id="GO:0005975">
    <property type="term" value="P:carbohydrate metabolic process"/>
    <property type="evidence" value="ECO:0007669"/>
    <property type="project" value="InterPro"/>
</dbReference>
<dbReference type="GO" id="GO:0016810">
    <property type="term" value="F:hydrolase activity, acting on carbon-nitrogen (but not peptide) bonds"/>
    <property type="evidence" value="ECO:0007669"/>
    <property type="project" value="InterPro"/>
</dbReference>
<dbReference type="PANTHER" id="PTHR10587:SF80">
    <property type="entry name" value="CHITOOLIGOSACCHARIDE DEACETYLASE"/>
    <property type="match status" value="1"/>
</dbReference>
<dbReference type="EMBL" id="FQVL01000015">
    <property type="protein sequence ID" value="SHF32396.1"/>
    <property type="molecule type" value="Genomic_DNA"/>
</dbReference>
<dbReference type="AlphaFoldDB" id="A0A1M5AQF8"/>